<dbReference type="GO" id="GO:0003677">
    <property type="term" value="F:DNA binding"/>
    <property type="evidence" value="ECO:0007669"/>
    <property type="project" value="UniProtKB-KW"/>
</dbReference>
<evidence type="ECO:0000313" key="6">
    <source>
        <dbReference type="Proteomes" id="UP000824160"/>
    </source>
</evidence>
<comment type="caution">
    <text evidence="5">The sequence shown here is derived from an EMBL/GenBank/DDBJ whole genome shotgun (WGS) entry which is preliminary data.</text>
</comment>
<dbReference type="Proteomes" id="UP000824160">
    <property type="component" value="Unassembled WGS sequence"/>
</dbReference>
<organism evidence="5 6">
    <name type="scientific">Candidatus Faecivivens stercoripullorum</name>
    <dbReference type="NCBI Taxonomy" id="2840805"/>
    <lineage>
        <taxon>Bacteria</taxon>
        <taxon>Bacillati</taxon>
        <taxon>Bacillota</taxon>
        <taxon>Clostridia</taxon>
        <taxon>Eubacteriales</taxon>
        <taxon>Oscillospiraceae</taxon>
        <taxon>Oscillospiraceae incertae sedis</taxon>
        <taxon>Candidatus Faecivivens</taxon>
    </lineage>
</organism>
<keyword evidence="3" id="KW-0804">Transcription</keyword>
<evidence type="ECO:0000259" key="4">
    <source>
        <dbReference type="PROSITE" id="PS51118"/>
    </source>
</evidence>
<proteinExistence type="predicted"/>
<gene>
    <name evidence="5" type="ORF">IAC43_07490</name>
</gene>
<dbReference type="SUPFAM" id="SSF46785">
    <property type="entry name" value="Winged helix' DNA-binding domain"/>
    <property type="match status" value="1"/>
</dbReference>
<dbReference type="EMBL" id="DVLW01000204">
    <property type="protein sequence ID" value="HIT95013.1"/>
    <property type="molecule type" value="Genomic_DNA"/>
</dbReference>
<evidence type="ECO:0000256" key="3">
    <source>
        <dbReference type="ARBA" id="ARBA00023163"/>
    </source>
</evidence>
<feature type="domain" description="HTH hxlR-type" evidence="4">
    <location>
        <begin position="12"/>
        <end position="111"/>
    </location>
</feature>
<sequence length="121" mass="13741">MEKSLPEDFGKCPYVTVQALLSGKWSILILWHLSCEQPMRFGALQRSLHPITQATLTKQLRSLENYGLIHRHVYPEVPPRVEYTLSELGQEFIPVLDSIGHFGKSYIQHCQTAGVLPPAEK</sequence>
<dbReference type="AlphaFoldDB" id="A0A9D1H7B4"/>
<dbReference type="Gene3D" id="1.10.10.10">
    <property type="entry name" value="Winged helix-like DNA-binding domain superfamily/Winged helix DNA-binding domain"/>
    <property type="match status" value="1"/>
</dbReference>
<dbReference type="PROSITE" id="PS51118">
    <property type="entry name" value="HTH_HXLR"/>
    <property type="match status" value="1"/>
</dbReference>
<dbReference type="InterPro" id="IPR002577">
    <property type="entry name" value="HTH_HxlR"/>
</dbReference>
<evidence type="ECO:0000256" key="1">
    <source>
        <dbReference type="ARBA" id="ARBA00023015"/>
    </source>
</evidence>
<evidence type="ECO:0000313" key="5">
    <source>
        <dbReference type="EMBL" id="HIT95013.1"/>
    </source>
</evidence>
<dbReference type="PANTHER" id="PTHR33204">
    <property type="entry name" value="TRANSCRIPTIONAL REGULATOR, MARR FAMILY"/>
    <property type="match status" value="1"/>
</dbReference>
<dbReference type="InterPro" id="IPR036390">
    <property type="entry name" value="WH_DNA-bd_sf"/>
</dbReference>
<name>A0A9D1H7B4_9FIRM</name>
<dbReference type="CDD" id="cd00090">
    <property type="entry name" value="HTH_ARSR"/>
    <property type="match status" value="1"/>
</dbReference>
<evidence type="ECO:0000256" key="2">
    <source>
        <dbReference type="ARBA" id="ARBA00023125"/>
    </source>
</evidence>
<reference evidence="5" key="2">
    <citation type="journal article" date="2021" name="PeerJ">
        <title>Extensive microbial diversity within the chicken gut microbiome revealed by metagenomics and culture.</title>
        <authorList>
            <person name="Gilroy R."/>
            <person name="Ravi A."/>
            <person name="Getino M."/>
            <person name="Pursley I."/>
            <person name="Horton D.L."/>
            <person name="Alikhan N.F."/>
            <person name="Baker D."/>
            <person name="Gharbi K."/>
            <person name="Hall N."/>
            <person name="Watson M."/>
            <person name="Adriaenssens E.M."/>
            <person name="Foster-Nyarko E."/>
            <person name="Jarju S."/>
            <person name="Secka A."/>
            <person name="Antonio M."/>
            <person name="Oren A."/>
            <person name="Chaudhuri R.R."/>
            <person name="La Ragione R."/>
            <person name="Hildebrand F."/>
            <person name="Pallen M.J."/>
        </authorList>
    </citation>
    <scope>NUCLEOTIDE SEQUENCE</scope>
    <source>
        <strain evidence="5">ChiBcec7-5410</strain>
    </source>
</reference>
<dbReference type="InterPro" id="IPR011991">
    <property type="entry name" value="ArsR-like_HTH"/>
</dbReference>
<dbReference type="InterPro" id="IPR036388">
    <property type="entry name" value="WH-like_DNA-bd_sf"/>
</dbReference>
<protein>
    <submittedName>
        <fullName evidence="5">Helix-turn-helix transcriptional regulator</fullName>
    </submittedName>
</protein>
<reference evidence="5" key="1">
    <citation type="submission" date="2020-10" db="EMBL/GenBank/DDBJ databases">
        <authorList>
            <person name="Gilroy R."/>
        </authorList>
    </citation>
    <scope>NUCLEOTIDE SEQUENCE</scope>
    <source>
        <strain evidence="5">ChiBcec7-5410</strain>
    </source>
</reference>
<dbReference type="Pfam" id="PF01638">
    <property type="entry name" value="HxlR"/>
    <property type="match status" value="1"/>
</dbReference>
<keyword evidence="1" id="KW-0805">Transcription regulation</keyword>
<dbReference type="PANTHER" id="PTHR33204:SF29">
    <property type="entry name" value="TRANSCRIPTIONAL REGULATOR"/>
    <property type="match status" value="1"/>
</dbReference>
<keyword evidence="2" id="KW-0238">DNA-binding</keyword>
<accession>A0A9D1H7B4</accession>